<dbReference type="InterPro" id="IPR014044">
    <property type="entry name" value="CAP_dom"/>
</dbReference>
<dbReference type="InterPro" id="IPR035940">
    <property type="entry name" value="CAP_sf"/>
</dbReference>
<dbReference type="InterPro" id="IPR001283">
    <property type="entry name" value="CRISP-related"/>
</dbReference>
<reference evidence="2 3" key="2">
    <citation type="submission" date="2018-11" db="EMBL/GenBank/DDBJ databases">
        <authorList>
            <consortium name="Pathogen Informatics"/>
        </authorList>
    </citation>
    <scope>NUCLEOTIDE SEQUENCE [LARGE SCALE GENOMIC DNA]</scope>
    <source>
        <strain evidence="2 3">MHpl1</strain>
    </source>
</reference>
<keyword evidence="3" id="KW-1185">Reference proteome</keyword>
<dbReference type="PANTHER" id="PTHR10334">
    <property type="entry name" value="CYSTEINE-RICH SECRETORY PROTEIN-RELATED"/>
    <property type="match status" value="1"/>
</dbReference>
<dbReference type="Proteomes" id="UP000268014">
    <property type="component" value="Unassembled WGS sequence"/>
</dbReference>
<dbReference type="AlphaFoldDB" id="A0A158QLL0"/>
<evidence type="ECO:0000259" key="1">
    <source>
        <dbReference type="SMART" id="SM00198"/>
    </source>
</evidence>
<accession>A0A158QLL0</accession>
<reference evidence="4" key="1">
    <citation type="submission" date="2016-04" db="UniProtKB">
        <authorList>
            <consortium name="WormBaseParasite"/>
        </authorList>
    </citation>
    <scope>IDENTIFICATION</scope>
</reference>
<sequence length="420" mass="46815">MECGYGGGSFGELDLSELQPMVISTSFGWIKGQGKLFYCNFLANCDSRQLDQSVRQRLFEKHNLLRGSLARGQTEANGNYGIAPPAANMHRMRYSCDAESYAQQHANTCNEMVLPQDARPGYKENIYSFRGTGGQADAAEAATNAWWSQLARNGMRTDMSFTNDVQSDQTAAVAQWAKMAWWNNQIVGCAIRQCSGFMFVVCMYRPGGDNIGERVYNVGAVCSQCPEAYCDSRQLDQSVRQRLFEKHNLLRGSLARGQTEANGNYGIAPPAANMYRMRYSCDAESYAQQHANTCNEVVLPPDARPGYKENMYSFRGTGGQADAAEAATNDWWSQLARHGMRTDMLFTSDVRYRQTERVTKWAKMAWWNNLLVGCAINQCNGFMFVVCMYRPGGNNIGERVYNVGAVCSQCSGQCVEGLCL</sequence>
<protein>
    <submittedName>
        <fullName evidence="4">SCP domain-containing protein</fullName>
    </submittedName>
</protein>
<dbReference type="CDD" id="cd05380">
    <property type="entry name" value="CAP_euk"/>
    <property type="match status" value="2"/>
</dbReference>
<dbReference type="EMBL" id="UZAF01016529">
    <property type="protein sequence ID" value="VDO29702.1"/>
    <property type="molecule type" value="Genomic_DNA"/>
</dbReference>
<dbReference type="SUPFAM" id="SSF55797">
    <property type="entry name" value="PR-1-like"/>
    <property type="match status" value="2"/>
</dbReference>
<dbReference type="SMART" id="SM00198">
    <property type="entry name" value="SCP"/>
    <property type="match status" value="2"/>
</dbReference>
<dbReference type="Gene3D" id="3.40.33.10">
    <property type="entry name" value="CAP"/>
    <property type="match status" value="2"/>
</dbReference>
<feature type="domain" description="SCP" evidence="1">
    <location>
        <begin position="53"/>
        <end position="212"/>
    </location>
</feature>
<evidence type="ECO:0000313" key="3">
    <source>
        <dbReference type="Proteomes" id="UP000268014"/>
    </source>
</evidence>
<name>A0A158QLL0_HAEPC</name>
<gene>
    <name evidence="2" type="ORF">HPLM_LOCUS6675</name>
</gene>
<dbReference type="OrthoDB" id="5817383at2759"/>
<dbReference type="Pfam" id="PF00188">
    <property type="entry name" value="CAP"/>
    <property type="match status" value="2"/>
</dbReference>
<feature type="domain" description="SCP" evidence="1">
    <location>
        <begin position="238"/>
        <end position="397"/>
    </location>
</feature>
<proteinExistence type="predicted"/>
<dbReference type="WBParaSite" id="HPLM_0000668301-mRNA-1">
    <property type="protein sequence ID" value="HPLM_0000668301-mRNA-1"/>
    <property type="gene ID" value="HPLM_0000668301"/>
</dbReference>
<dbReference type="STRING" id="6290.A0A158QLL0"/>
<organism evidence="4">
    <name type="scientific">Haemonchus placei</name>
    <name type="common">Barber's pole worm</name>
    <dbReference type="NCBI Taxonomy" id="6290"/>
    <lineage>
        <taxon>Eukaryota</taxon>
        <taxon>Metazoa</taxon>
        <taxon>Ecdysozoa</taxon>
        <taxon>Nematoda</taxon>
        <taxon>Chromadorea</taxon>
        <taxon>Rhabditida</taxon>
        <taxon>Rhabditina</taxon>
        <taxon>Rhabditomorpha</taxon>
        <taxon>Strongyloidea</taxon>
        <taxon>Trichostrongylidae</taxon>
        <taxon>Haemonchus</taxon>
    </lineage>
</organism>
<dbReference type="OMA" id="HANTCNE"/>
<evidence type="ECO:0000313" key="4">
    <source>
        <dbReference type="WBParaSite" id="HPLM_0000668301-mRNA-1"/>
    </source>
</evidence>
<evidence type="ECO:0000313" key="2">
    <source>
        <dbReference type="EMBL" id="VDO29702.1"/>
    </source>
</evidence>
<dbReference type="PRINTS" id="PR00837">
    <property type="entry name" value="V5TPXLIKE"/>
</dbReference>